<dbReference type="OrthoDB" id="2019614at2759"/>
<protein>
    <submittedName>
        <fullName evidence="1">Uncharacterized protein</fullName>
    </submittedName>
</protein>
<evidence type="ECO:0000313" key="1">
    <source>
        <dbReference type="EMBL" id="KXS17114.1"/>
    </source>
</evidence>
<reference evidence="1 2" key="1">
    <citation type="journal article" date="2015" name="Genome Biol. Evol.">
        <title>Phylogenomic analyses indicate that early fungi evolved digesting cell walls of algal ancestors of land plants.</title>
        <authorList>
            <person name="Chang Y."/>
            <person name="Wang S."/>
            <person name="Sekimoto S."/>
            <person name="Aerts A.L."/>
            <person name="Choi C."/>
            <person name="Clum A."/>
            <person name="LaButti K.M."/>
            <person name="Lindquist E.A."/>
            <person name="Yee Ngan C."/>
            <person name="Ohm R.A."/>
            <person name="Salamov A.A."/>
            <person name="Grigoriev I.V."/>
            <person name="Spatafora J.W."/>
            <person name="Berbee M.L."/>
        </authorList>
    </citation>
    <scope>NUCLEOTIDE SEQUENCE [LARGE SCALE GENOMIC DNA]</scope>
    <source>
        <strain evidence="1 2">JEL478</strain>
    </source>
</reference>
<keyword evidence="2" id="KW-1185">Reference proteome</keyword>
<evidence type="ECO:0000313" key="2">
    <source>
        <dbReference type="Proteomes" id="UP000070544"/>
    </source>
</evidence>
<name>A0A139AKQ4_GONPJ</name>
<organism evidence="1 2">
    <name type="scientific">Gonapodya prolifera (strain JEL478)</name>
    <name type="common">Monoblepharis prolifera</name>
    <dbReference type="NCBI Taxonomy" id="1344416"/>
    <lineage>
        <taxon>Eukaryota</taxon>
        <taxon>Fungi</taxon>
        <taxon>Fungi incertae sedis</taxon>
        <taxon>Chytridiomycota</taxon>
        <taxon>Chytridiomycota incertae sedis</taxon>
        <taxon>Monoblepharidomycetes</taxon>
        <taxon>Monoblepharidales</taxon>
        <taxon>Gonapodyaceae</taxon>
        <taxon>Gonapodya</taxon>
    </lineage>
</organism>
<dbReference type="EMBL" id="KQ965748">
    <property type="protein sequence ID" value="KXS17114.1"/>
    <property type="molecule type" value="Genomic_DNA"/>
</dbReference>
<proteinExistence type="predicted"/>
<dbReference type="Proteomes" id="UP000070544">
    <property type="component" value="Unassembled WGS sequence"/>
</dbReference>
<accession>A0A139AKQ4</accession>
<dbReference type="AlphaFoldDB" id="A0A139AKQ4"/>
<gene>
    <name evidence="1" type="ORF">M427DRAFT_263748</name>
</gene>
<sequence length="425" mass="48607">MSEESSSKLQMSSRIAGNVAVRRLADVPSAPLPQRIVGWAENLRLGHSEIVSSEWTCRSAPQITVEEAELACKHDLVPVFEFLTSRVRPRHEVELIRNTLDAALNRPELAKLPKFRRLIQRRQARLKGDELKDEERRESALHAAGQLRQLRELQRGCKDLATDIERTDRDIAAYKTSVADSQRRIVTLETFQSTLDDFSGRLDEYSDVLNKTASRFKPVTIAKPDDPSSVVIRSYLESSVDPIDMSTDAQQGIVQSSLSTTQEILHHESQKAETDVVVAVQELRGIESGAEANEWRSGTMDALGDVAQTHVDRLIEVEDLRRKAARTKGEVEVRTRQMEQSSQFRRFDTERRVKDKFAIDLRTFKSNYLRALEAKHTRIQEVWSPVNDLWWRMQSADQNLILRSPNRVKIFIHLKTLVKVHGRDL</sequence>